<reference evidence="1" key="1">
    <citation type="submission" date="2021-06" db="EMBL/GenBank/DDBJ databases">
        <authorList>
            <person name="Kallberg Y."/>
            <person name="Tangrot J."/>
            <person name="Rosling A."/>
        </authorList>
    </citation>
    <scope>NUCLEOTIDE SEQUENCE</scope>
    <source>
        <strain evidence="1">28 12/20/2015</strain>
    </source>
</reference>
<name>A0ACA9R673_9GLOM</name>
<sequence>TKYDRICMQNIQAYYRSMESLECNRMQIQTNQQDLHPSYNDIETNRDT</sequence>
<organism evidence="1 2">
    <name type="scientific">Cetraspora pellucida</name>
    <dbReference type="NCBI Taxonomy" id="1433469"/>
    <lineage>
        <taxon>Eukaryota</taxon>
        <taxon>Fungi</taxon>
        <taxon>Fungi incertae sedis</taxon>
        <taxon>Mucoromycota</taxon>
        <taxon>Glomeromycotina</taxon>
        <taxon>Glomeromycetes</taxon>
        <taxon>Diversisporales</taxon>
        <taxon>Gigasporaceae</taxon>
        <taxon>Cetraspora</taxon>
    </lineage>
</organism>
<accession>A0ACA9R673</accession>
<proteinExistence type="predicted"/>
<comment type="caution">
    <text evidence="1">The sequence shown here is derived from an EMBL/GenBank/DDBJ whole genome shotgun (WGS) entry which is preliminary data.</text>
</comment>
<gene>
    <name evidence="1" type="ORF">SPELUC_LOCUS16264</name>
</gene>
<feature type="non-terminal residue" evidence="1">
    <location>
        <position position="1"/>
    </location>
</feature>
<dbReference type="EMBL" id="CAJVPW010059066">
    <property type="protein sequence ID" value="CAG8778976.1"/>
    <property type="molecule type" value="Genomic_DNA"/>
</dbReference>
<keyword evidence="2" id="KW-1185">Reference proteome</keyword>
<dbReference type="Proteomes" id="UP000789366">
    <property type="component" value="Unassembled WGS sequence"/>
</dbReference>
<evidence type="ECO:0000313" key="1">
    <source>
        <dbReference type="EMBL" id="CAG8778976.1"/>
    </source>
</evidence>
<feature type="non-terminal residue" evidence="1">
    <location>
        <position position="48"/>
    </location>
</feature>
<protein>
    <submittedName>
        <fullName evidence="1">11071_t:CDS:1</fullName>
    </submittedName>
</protein>
<evidence type="ECO:0000313" key="2">
    <source>
        <dbReference type="Proteomes" id="UP000789366"/>
    </source>
</evidence>